<dbReference type="AlphaFoldDB" id="A0AAD3DRT0"/>
<dbReference type="InterPro" id="IPR036388">
    <property type="entry name" value="WH-like_DNA-bd_sf"/>
</dbReference>
<feature type="domain" description="HRDC" evidence="2">
    <location>
        <begin position="173"/>
        <end position="232"/>
    </location>
</feature>
<reference evidence="3 4" key="1">
    <citation type="journal article" date="2021" name="Sci. Rep.">
        <title>Genome sequencing of the multicellular alga Astrephomene provides insights into convergent evolution of germ-soma differentiation.</title>
        <authorList>
            <person name="Yamashita S."/>
            <person name="Yamamoto K."/>
            <person name="Matsuzaki R."/>
            <person name="Suzuki S."/>
            <person name="Yamaguchi H."/>
            <person name="Hirooka S."/>
            <person name="Minakuchi Y."/>
            <person name="Miyagishima S."/>
            <person name="Kawachi M."/>
            <person name="Toyoda A."/>
            <person name="Nozaki H."/>
        </authorList>
    </citation>
    <scope>NUCLEOTIDE SEQUENCE [LARGE SCALE GENOMIC DNA]</scope>
    <source>
        <strain evidence="3 4">NIES-4017</strain>
    </source>
</reference>
<gene>
    <name evidence="3" type="ORF">Agub_g8496</name>
</gene>
<keyword evidence="4" id="KW-1185">Reference proteome</keyword>
<feature type="compositionally biased region" description="Basic and acidic residues" evidence="1">
    <location>
        <begin position="346"/>
        <end position="362"/>
    </location>
</feature>
<dbReference type="GO" id="GO:0000166">
    <property type="term" value="F:nucleotide binding"/>
    <property type="evidence" value="ECO:0007669"/>
    <property type="project" value="InterPro"/>
</dbReference>
<protein>
    <recommendedName>
        <fullName evidence="2">HRDC domain-containing protein</fullName>
    </recommendedName>
</protein>
<dbReference type="Gene3D" id="1.10.150.80">
    <property type="entry name" value="HRDC domain"/>
    <property type="match status" value="1"/>
</dbReference>
<organism evidence="3 4">
    <name type="scientific">Astrephomene gubernaculifera</name>
    <dbReference type="NCBI Taxonomy" id="47775"/>
    <lineage>
        <taxon>Eukaryota</taxon>
        <taxon>Viridiplantae</taxon>
        <taxon>Chlorophyta</taxon>
        <taxon>core chlorophytes</taxon>
        <taxon>Chlorophyceae</taxon>
        <taxon>CS clade</taxon>
        <taxon>Chlamydomonadales</taxon>
        <taxon>Astrephomenaceae</taxon>
        <taxon>Astrephomene</taxon>
    </lineage>
</organism>
<dbReference type="Gene3D" id="1.10.10.10">
    <property type="entry name" value="Winged helix-like DNA-binding domain superfamily/Winged helix DNA-binding domain"/>
    <property type="match status" value="1"/>
</dbReference>
<feature type="non-terminal residue" evidence="3">
    <location>
        <position position="1"/>
    </location>
</feature>
<dbReference type="SUPFAM" id="SSF47819">
    <property type="entry name" value="HRDC-like"/>
    <property type="match status" value="1"/>
</dbReference>
<dbReference type="Proteomes" id="UP001054857">
    <property type="component" value="Unassembled WGS sequence"/>
</dbReference>
<evidence type="ECO:0000259" key="2">
    <source>
        <dbReference type="Pfam" id="PF00570"/>
    </source>
</evidence>
<dbReference type="InterPro" id="IPR010997">
    <property type="entry name" value="HRDC-like_sf"/>
</dbReference>
<sequence>GAGAAASQPRDVSRHAATILGILRDQHAKDKKATLIQLVDLWRGSKDAVGREAKAMSKDENEAVVAAMTYAGLLEFEFGHTAYATNAYLRASARGQQLLDAYEAGDTKKLRLLLPSHPSSPSSTAAGASAASPSGKKTKAATAAAAAAPSPAPAIRSTSDGGDGGGGGPMRASLESWRTQRARSLQVFPHSVLPTEQMVALCALQPPVTEAALREVVGVRRYELYGSELTEVLEGRYQPPPEGADVGQPAGGKAAVAKPVGEKQEGKEEQQPKSEQKCQGDSDVVLVDDSDEEVVEEEKKDVGKKQKKEKQSKSKRKSQQQDAGEEAADATGKARRRSGKKASATTERKSCSGSEEEGKGSG</sequence>
<dbReference type="EMBL" id="BMAR01000016">
    <property type="protein sequence ID" value="GFR46856.1"/>
    <property type="molecule type" value="Genomic_DNA"/>
</dbReference>
<feature type="non-terminal residue" evidence="3">
    <location>
        <position position="362"/>
    </location>
</feature>
<comment type="caution">
    <text evidence="3">The sequence shown here is derived from an EMBL/GenBank/DDBJ whole genome shotgun (WGS) entry which is preliminary data.</text>
</comment>
<feature type="region of interest" description="Disordered" evidence="1">
    <location>
        <begin position="113"/>
        <end position="178"/>
    </location>
</feature>
<feature type="compositionally biased region" description="Basic and acidic residues" evidence="1">
    <location>
        <begin position="297"/>
        <end position="312"/>
    </location>
</feature>
<evidence type="ECO:0000313" key="4">
    <source>
        <dbReference type="Proteomes" id="UP001054857"/>
    </source>
</evidence>
<evidence type="ECO:0000313" key="3">
    <source>
        <dbReference type="EMBL" id="GFR46856.1"/>
    </source>
</evidence>
<dbReference type="InterPro" id="IPR002121">
    <property type="entry name" value="HRDC_dom"/>
</dbReference>
<feature type="compositionally biased region" description="Basic and acidic residues" evidence="1">
    <location>
        <begin position="260"/>
        <end position="280"/>
    </location>
</feature>
<dbReference type="Pfam" id="PF00570">
    <property type="entry name" value="HRDC"/>
    <property type="match status" value="1"/>
</dbReference>
<accession>A0AAD3DRT0</accession>
<feature type="compositionally biased region" description="Low complexity" evidence="1">
    <location>
        <begin position="246"/>
        <end position="259"/>
    </location>
</feature>
<proteinExistence type="predicted"/>
<feature type="region of interest" description="Disordered" evidence="1">
    <location>
        <begin position="235"/>
        <end position="362"/>
    </location>
</feature>
<feature type="compositionally biased region" description="Low complexity" evidence="1">
    <location>
        <begin position="119"/>
        <end position="149"/>
    </location>
</feature>
<dbReference type="InterPro" id="IPR044876">
    <property type="entry name" value="HRDC_dom_sf"/>
</dbReference>
<feature type="compositionally biased region" description="Acidic residues" evidence="1">
    <location>
        <begin position="286"/>
        <end position="296"/>
    </location>
</feature>
<dbReference type="GO" id="GO:0003676">
    <property type="term" value="F:nucleic acid binding"/>
    <property type="evidence" value="ECO:0007669"/>
    <property type="project" value="InterPro"/>
</dbReference>
<evidence type="ECO:0000256" key="1">
    <source>
        <dbReference type="SAM" id="MobiDB-lite"/>
    </source>
</evidence>
<name>A0AAD3DRT0_9CHLO</name>